<reference evidence="1 2" key="2">
    <citation type="journal article" date="2021" name="Curr. Genet.">
        <title>Genetic response to nitrogen starvation in the aggressive Eucalyptus foliar pathogen Teratosphaeria destructans.</title>
        <authorList>
            <person name="Havenga M."/>
            <person name="Wingfield B.D."/>
            <person name="Wingfield M.J."/>
            <person name="Dreyer L.L."/>
            <person name="Roets F."/>
            <person name="Aylward J."/>
        </authorList>
    </citation>
    <scope>NUCLEOTIDE SEQUENCE [LARGE SCALE GENOMIC DNA]</scope>
    <source>
        <strain evidence="1">CMW44962</strain>
    </source>
</reference>
<keyword evidence="2" id="KW-1185">Reference proteome</keyword>
<protein>
    <submittedName>
        <fullName evidence="1">Uncharacterized protein</fullName>
    </submittedName>
</protein>
<comment type="caution">
    <text evidence="1">The sequence shown here is derived from an EMBL/GenBank/DDBJ whole genome shotgun (WGS) entry which is preliminary data.</text>
</comment>
<evidence type="ECO:0000313" key="2">
    <source>
        <dbReference type="Proteomes" id="UP001138500"/>
    </source>
</evidence>
<name>A0A9W7SR78_9PEZI</name>
<sequence>MPSSTPLEVVETFDFLLGIAAGVVPWFTTCELDQKVAIDSKANLTRGGGVGMFVGQDTSRRER</sequence>
<dbReference type="EMBL" id="RIBY02001912">
    <property type="protein sequence ID" value="KAH9827126.1"/>
    <property type="molecule type" value="Genomic_DNA"/>
</dbReference>
<evidence type="ECO:0000313" key="1">
    <source>
        <dbReference type="EMBL" id="KAH9827126.1"/>
    </source>
</evidence>
<organism evidence="1 2">
    <name type="scientific">Teratosphaeria destructans</name>
    <dbReference type="NCBI Taxonomy" id="418781"/>
    <lineage>
        <taxon>Eukaryota</taxon>
        <taxon>Fungi</taxon>
        <taxon>Dikarya</taxon>
        <taxon>Ascomycota</taxon>
        <taxon>Pezizomycotina</taxon>
        <taxon>Dothideomycetes</taxon>
        <taxon>Dothideomycetidae</taxon>
        <taxon>Mycosphaerellales</taxon>
        <taxon>Teratosphaeriaceae</taxon>
        <taxon>Teratosphaeria</taxon>
    </lineage>
</organism>
<proteinExistence type="predicted"/>
<reference evidence="1 2" key="1">
    <citation type="journal article" date="2018" name="IMA Fungus">
        <title>IMA Genome-F 10: Nine draft genome sequences of Claviceps purpurea s.lat., including C. arundinis, C. humidiphila, and C. cf. spartinae, pseudomolecules for the pitch canker pathogen Fusarium circinatum, draft genome of Davidsoniella eucalypti, Grosmannia galeiformis, Quambalaria eucalypti, and Teratosphaeria destructans.</title>
        <authorList>
            <person name="Wingfield B.D."/>
            <person name="Liu M."/>
            <person name="Nguyen H.D."/>
            <person name="Lane F.A."/>
            <person name="Morgan S.W."/>
            <person name="De Vos L."/>
            <person name="Wilken P.M."/>
            <person name="Duong T.A."/>
            <person name="Aylward J."/>
            <person name="Coetzee M.P."/>
            <person name="Dadej K."/>
            <person name="De Beer Z.W."/>
            <person name="Findlay W."/>
            <person name="Havenga M."/>
            <person name="Kolarik M."/>
            <person name="Menzies J.G."/>
            <person name="Naidoo K."/>
            <person name="Pochopski O."/>
            <person name="Shoukouhi P."/>
            <person name="Santana Q.C."/>
            <person name="Seifert K.A."/>
            <person name="Soal N."/>
            <person name="Steenkamp E.T."/>
            <person name="Tatham C.T."/>
            <person name="van der Nest M.A."/>
            <person name="Wingfield M.J."/>
        </authorList>
    </citation>
    <scope>NUCLEOTIDE SEQUENCE [LARGE SCALE GENOMIC DNA]</scope>
    <source>
        <strain evidence="1">CMW44962</strain>
    </source>
</reference>
<dbReference type="Proteomes" id="UP001138500">
    <property type="component" value="Unassembled WGS sequence"/>
</dbReference>
<accession>A0A9W7SR78</accession>
<dbReference type="AlphaFoldDB" id="A0A9W7SR78"/>
<gene>
    <name evidence="1" type="ORF">Tdes44962_MAKER03096</name>
</gene>